<sequence length="105" mass="11962">MKTINVNDLKALQQNQSLIILDVREEYEYNICRIEGAVNIPMGEITERVDELEREDPVYVCCKSGKRAEAVCNLLITDYAFENLVVIEGGVEAYAKEIDNSLELY</sequence>
<dbReference type="PROSITE" id="PS50206">
    <property type="entry name" value="RHODANESE_3"/>
    <property type="match status" value="1"/>
</dbReference>
<evidence type="ECO:0000313" key="3">
    <source>
        <dbReference type="Proteomes" id="UP000236454"/>
    </source>
</evidence>
<dbReference type="SUPFAM" id="SSF52821">
    <property type="entry name" value="Rhodanese/Cell cycle control phosphatase"/>
    <property type="match status" value="1"/>
</dbReference>
<reference evidence="2 3" key="1">
    <citation type="submission" date="2016-10" db="EMBL/GenBank/DDBJ databases">
        <authorList>
            <person name="de Groot N.N."/>
        </authorList>
    </citation>
    <scope>NUCLEOTIDE SEQUENCE [LARGE SCALE GENOMIC DNA]</scope>
    <source>
        <strain evidence="2 3">CGMCC 1.7005</strain>
    </source>
</reference>
<dbReference type="RefSeq" id="WP_090246092.1">
    <property type="nucleotide sequence ID" value="NZ_FPAS01000001.1"/>
</dbReference>
<organism evidence="2 3">
    <name type="scientific">Lishizhenia tianjinensis</name>
    <dbReference type="NCBI Taxonomy" id="477690"/>
    <lineage>
        <taxon>Bacteria</taxon>
        <taxon>Pseudomonadati</taxon>
        <taxon>Bacteroidota</taxon>
        <taxon>Flavobacteriia</taxon>
        <taxon>Flavobacteriales</taxon>
        <taxon>Crocinitomicaceae</taxon>
        <taxon>Lishizhenia</taxon>
    </lineage>
</organism>
<dbReference type="InterPro" id="IPR050229">
    <property type="entry name" value="GlpE_sulfurtransferase"/>
</dbReference>
<dbReference type="Pfam" id="PF00581">
    <property type="entry name" value="Rhodanese"/>
    <property type="match status" value="1"/>
</dbReference>
<keyword evidence="2" id="KW-0548">Nucleotidyltransferase</keyword>
<dbReference type="CDD" id="cd00158">
    <property type="entry name" value="RHOD"/>
    <property type="match status" value="1"/>
</dbReference>
<dbReference type="OrthoDB" id="9800872at2"/>
<dbReference type="InterPro" id="IPR036873">
    <property type="entry name" value="Rhodanese-like_dom_sf"/>
</dbReference>
<dbReference type="GO" id="GO:0016779">
    <property type="term" value="F:nucleotidyltransferase activity"/>
    <property type="evidence" value="ECO:0007669"/>
    <property type="project" value="UniProtKB-KW"/>
</dbReference>
<dbReference type="PANTHER" id="PTHR43031:SF17">
    <property type="entry name" value="SULFURTRANSFERASE YTWF-RELATED"/>
    <property type="match status" value="1"/>
</dbReference>
<dbReference type="STRING" id="477690.SAMN05216474_0567"/>
<evidence type="ECO:0000259" key="1">
    <source>
        <dbReference type="PROSITE" id="PS50206"/>
    </source>
</evidence>
<feature type="domain" description="Rhodanese" evidence="1">
    <location>
        <begin position="14"/>
        <end position="103"/>
    </location>
</feature>
<accession>A0A1I6XZR8</accession>
<keyword evidence="2" id="KW-0808">Transferase</keyword>
<protein>
    <submittedName>
        <fullName evidence="2">Adenylyltransferase and sulfurtransferase</fullName>
    </submittedName>
</protein>
<keyword evidence="3" id="KW-1185">Reference proteome</keyword>
<name>A0A1I6XZR8_9FLAO</name>
<dbReference type="PANTHER" id="PTHR43031">
    <property type="entry name" value="FAD-DEPENDENT OXIDOREDUCTASE"/>
    <property type="match status" value="1"/>
</dbReference>
<dbReference type="InterPro" id="IPR001763">
    <property type="entry name" value="Rhodanese-like_dom"/>
</dbReference>
<dbReference type="SMART" id="SM00450">
    <property type="entry name" value="RHOD"/>
    <property type="match status" value="1"/>
</dbReference>
<evidence type="ECO:0000313" key="2">
    <source>
        <dbReference type="EMBL" id="SFT43810.1"/>
    </source>
</evidence>
<dbReference type="EMBL" id="FPAS01000001">
    <property type="protein sequence ID" value="SFT43810.1"/>
    <property type="molecule type" value="Genomic_DNA"/>
</dbReference>
<dbReference type="Proteomes" id="UP000236454">
    <property type="component" value="Unassembled WGS sequence"/>
</dbReference>
<gene>
    <name evidence="2" type="ORF">SAMN05216474_0567</name>
</gene>
<dbReference type="Gene3D" id="3.40.250.10">
    <property type="entry name" value="Rhodanese-like domain"/>
    <property type="match status" value="1"/>
</dbReference>
<dbReference type="AlphaFoldDB" id="A0A1I6XZR8"/>
<proteinExistence type="predicted"/>